<dbReference type="Proteomes" id="UP000524246">
    <property type="component" value="Unassembled WGS sequence"/>
</dbReference>
<dbReference type="EMBL" id="JAAZON010000253">
    <property type="protein sequence ID" value="NMC62681.1"/>
    <property type="molecule type" value="Genomic_DNA"/>
</dbReference>
<gene>
    <name evidence="1" type="ORF">GYA55_05865</name>
</gene>
<protein>
    <submittedName>
        <fullName evidence="1">Uncharacterized protein</fullName>
    </submittedName>
</protein>
<evidence type="ECO:0000313" key="1">
    <source>
        <dbReference type="EMBL" id="NMC62681.1"/>
    </source>
</evidence>
<dbReference type="AlphaFoldDB" id="A0A7X9FRT3"/>
<evidence type="ECO:0000313" key="2">
    <source>
        <dbReference type="Proteomes" id="UP000524246"/>
    </source>
</evidence>
<organism evidence="1 2">
    <name type="scientific">SAR324 cluster bacterium</name>
    <dbReference type="NCBI Taxonomy" id="2024889"/>
    <lineage>
        <taxon>Bacteria</taxon>
        <taxon>Deltaproteobacteria</taxon>
        <taxon>SAR324 cluster</taxon>
    </lineage>
</organism>
<proteinExistence type="predicted"/>
<sequence>MTQGEACGLVEDDCTLWNLELERGVLAESSSSFKMERQTENLRLLSIVLVLSKKSKSKN</sequence>
<comment type="caution">
    <text evidence="1">The sequence shown here is derived from an EMBL/GenBank/DDBJ whole genome shotgun (WGS) entry which is preliminary data.</text>
</comment>
<name>A0A7X9FRT3_9DELT</name>
<reference evidence="1 2" key="1">
    <citation type="journal article" date="2020" name="Biotechnol. Biofuels">
        <title>New insights from the biogas microbiome by comprehensive genome-resolved metagenomics of nearly 1600 species originating from multiple anaerobic digesters.</title>
        <authorList>
            <person name="Campanaro S."/>
            <person name="Treu L."/>
            <person name="Rodriguez-R L.M."/>
            <person name="Kovalovszki A."/>
            <person name="Ziels R.M."/>
            <person name="Maus I."/>
            <person name="Zhu X."/>
            <person name="Kougias P.G."/>
            <person name="Basile A."/>
            <person name="Luo G."/>
            <person name="Schluter A."/>
            <person name="Konstantinidis K.T."/>
            <person name="Angelidaki I."/>
        </authorList>
    </citation>
    <scope>NUCLEOTIDE SEQUENCE [LARGE SCALE GENOMIC DNA]</scope>
    <source>
        <strain evidence="1">AS27yjCOA_65</strain>
    </source>
</reference>
<accession>A0A7X9FRT3</accession>